<dbReference type="FunFam" id="3.40.50.720:FF:000173">
    <property type="entry name" value="3-oxoacyl-[acyl-carrier protein] reductase"/>
    <property type="match status" value="1"/>
</dbReference>
<dbReference type="Proteomes" id="UP000422108">
    <property type="component" value="Chromosome"/>
</dbReference>
<evidence type="ECO:0000256" key="1">
    <source>
        <dbReference type="ARBA" id="ARBA00006484"/>
    </source>
</evidence>
<dbReference type="SUPFAM" id="SSF51735">
    <property type="entry name" value="NAD(P)-binding Rossmann-fold domains"/>
    <property type="match status" value="1"/>
</dbReference>
<protein>
    <submittedName>
        <fullName evidence="3">3-oxoacyl-[acyl-carrier-protein] reductase FabG</fullName>
    </submittedName>
</protein>
<comment type="similarity">
    <text evidence="1">Belongs to the short-chain dehydrogenases/reductases (SDR) family.</text>
</comment>
<evidence type="ECO:0000313" key="4">
    <source>
        <dbReference type="Proteomes" id="UP000422108"/>
    </source>
</evidence>
<dbReference type="InterPro" id="IPR036291">
    <property type="entry name" value="NAD(P)-bd_dom_sf"/>
</dbReference>
<dbReference type="InterPro" id="IPR002347">
    <property type="entry name" value="SDR_fam"/>
</dbReference>
<evidence type="ECO:0000313" key="3">
    <source>
        <dbReference type="EMBL" id="BBO86853.1"/>
    </source>
</evidence>
<name>A0A5K8A2S0_9BACT</name>
<dbReference type="PANTHER" id="PTHR42879:SF2">
    <property type="entry name" value="3-OXOACYL-[ACYL-CARRIER-PROTEIN] REDUCTASE FABG"/>
    <property type="match status" value="1"/>
</dbReference>
<accession>A0A5K8A2S0</accession>
<dbReference type="InterPro" id="IPR050259">
    <property type="entry name" value="SDR"/>
</dbReference>
<dbReference type="PRINTS" id="PR00080">
    <property type="entry name" value="SDRFAMILY"/>
</dbReference>
<keyword evidence="4" id="KW-1185">Reference proteome</keyword>
<keyword evidence="2" id="KW-0560">Oxidoreductase</keyword>
<dbReference type="GO" id="GO:0016491">
    <property type="term" value="F:oxidoreductase activity"/>
    <property type="evidence" value="ECO:0007669"/>
    <property type="project" value="UniProtKB-KW"/>
</dbReference>
<organism evidence="3 4">
    <name type="scientific">Desulfosarcina ovata subsp. ovata</name>
    <dbReference type="NCBI Taxonomy" id="2752305"/>
    <lineage>
        <taxon>Bacteria</taxon>
        <taxon>Pseudomonadati</taxon>
        <taxon>Thermodesulfobacteriota</taxon>
        <taxon>Desulfobacteria</taxon>
        <taxon>Desulfobacterales</taxon>
        <taxon>Desulfosarcinaceae</taxon>
        <taxon>Desulfosarcina</taxon>
    </lineage>
</organism>
<dbReference type="Gene3D" id="3.40.50.720">
    <property type="entry name" value="NAD(P)-binding Rossmann-like Domain"/>
    <property type="match status" value="1"/>
</dbReference>
<sequence length="249" mass="26887">MGGIKDKVAVVSGVTNEIGETISLRFADEGAKVVVCDIDQQRVDTIVEKIKGKNQQAMGFAVNFSDPENVKKTIDEITDKFGAIDVLVNNLDESQGWEIADVTDERWEKSLAANMNAVFYFCREIVPGMRKNQYGRVINISGIDYLGGPGKSNCSATKAAVFGLTRSLALESAKDNVTINCVIKGDIAGSDISEEQSEKMAARIPVKKVGKPEDVAMAVNFFASESAKYVTGQMLFVCGGKSLYSSMSV</sequence>
<gene>
    <name evidence="3" type="primary">fabG_1</name>
    <name evidence="3" type="ORF">DSCOOX_00330</name>
</gene>
<dbReference type="EMBL" id="AP021879">
    <property type="protein sequence ID" value="BBO86853.1"/>
    <property type="molecule type" value="Genomic_DNA"/>
</dbReference>
<dbReference type="Pfam" id="PF13561">
    <property type="entry name" value="adh_short_C2"/>
    <property type="match status" value="1"/>
</dbReference>
<reference evidence="3 4" key="1">
    <citation type="submission" date="2019-11" db="EMBL/GenBank/DDBJ databases">
        <title>Comparative genomics of hydrocarbon-degrading Desulfosarcina strains.</title>
        <authorList>
            <person name="Watanabe M."/>
            <person name="Kojima H."/>
            <person name="Fukui M."/>
        </authorList>
    </citation>
    <scope>NUCLEOTIDE SEQUENCE [LARGE SCALE GENOMIC DNA]</scope>
    <source>
        <strain evidence="4">oXyS1</strain>
    </source>
</reference>
<evidence type="ECO:0000256" key="2">
    <source>
        <dbReference type="ARBA" id="ARBA00023002"/>
    </source>
</evidence>
<dbReference type="AlphaFoldDB" id="A0A5K8A2S0"/>
<dbReference type="RefSeq" id="WP_155308361.1">
    <property type="nucleotide sequence ID" value="NZ_AP021879.1"/>
</dbReference>
<dbReference type="PANTHER" id="PTHR42879">
    <property type="entry name" value="3-OXOACYL-(ACYL-CARRIER-PROTEIN) REDUCTASE"/>
    <property type="match status" value="1"/>
</dbReference>
<proteinExistence type="inferred from homology"/>
<dbReference type="PRINTS" id="PR00081">
    <property type="entry name" value="GDHRDH"/>
</dbReference>